<evidence type="ECO:0000259" key="7">
    <source>
        <dbReference type="Pfam" id="PF00082"/>
    </source>
</evidence>
<dbReference type="GeneID" id="56029813"/>
<evidence type="ECO:0000256" key="6">
    <source>
        <dbReference type="SAM" id="MobiDB-lite"/>
    </source>
</evidence>
<dbReference type="InterPro" id="IPR015500">
    <property type="entry name" value="Peptidase_S8_subtilisin-rel"/>
</dbReference>
<dbReference type="Pfam" id="PF00082">
    <property type="entry name" value="Peptidase_S8"/>
    <property type="match status" value="1"/>
</dbReference>
<dbReference type="PROSITE" id="PS51892">
    <property type="entry name" value="SUBTILASE"/>
    <property type="match status" value="1"/>
</dbReference>
<dbReference type="PROSITE" id="PS00137">
    <property type="entry name" value="SUBTILASE_HIS"/>
    <property type="match status" value="1"/>
</dbReference>
<dbReference type="OrthoDB" id="341609at2157"/>
<name>A0A7D5GIW2_9EURY</name>
<evidence type="ECO:0000256" key="2">
    <source>
        <dbReference type="ARBA" id="ARBA00022670"/>
    </source>
</evidence>
<proteinExistence type="inferred from homology"/>
<dbReference type="PRINTS" id="PR00723">
    <property type="entry name" value="SUBTILISIN"/>
</dbReference>
<feature type="domain" description="Peptidase S8/S53" evidence="7">
    <location>
        <begin position="75"/>
        <end position="641"/>
    </location>
</feature>
<dbReference type="GO" id="GO:0006508">
    <property type="term" value="P:proteolysis"/>
    <property type="evidence" value="ECO:0007669"/>
    <property type="project" value="UniProtKB-KW"/>
</dbReference>
<feature type="active site" description="Charge relay system" evidence="5">
    <location>
        <position position="278"/>
    </location>
</feature>
<dbReference type="InterPro" id="IPR022398">
    <property type="entry name" value="Peptidase_S8_His-AS"/>
</dbReference>
<dbReference type="AlphaFoldDB" id="A0A7D5GIW2"/>
<dbReference type="RefSeq" id="WP_179170026.1">
    <property type="nucleotide sequence ID" value="NZ_CP058529.1"/>
</dbReference>
<feature type="active site" description="Charge relay system" evidence="5">
    <location>
        <position position="592"/>
    </location>
</feature>
<evidence type="ECO:0000256" key="1">
    <source>
        <dbReference type="ARBA" id="ARBA00011073"/>
    </source>
</evidence>
<evidence type="ECO:0000256" key="5">
    <source>
        <dbReference type="PROSITE-ProRule" id="PRU01240"/>
    </source>
</evidence>
<dbReference type="InterPro" id="IPR036852">
    <property type="entry name" value="Peptidase_S8/S53_dom_sf"/>
</dbReference>
<evidence type="ECO:0000313" key="9">
    <source>
        <dbReference type="Proteomes" id="UP000509750"/>
    </source>
</evidence>
<feature type="active site" description="Charge relay system" evidence="5">
    <location>
        <position position="80"/>
    </location>
</feature>
<gene>
    <name evidence="8" type="ORF">HUG10_13230</name>
</gene>
<evidence type="ECO:0000256" key="4">
    <source>
        <dbReference type="ARBA" id="ARBA00022825"/>
    </source>
</evidence>
<dbReference type="InterPro" id="IPR023828">
    <property type="entry name" value="Peptidase_S8_Ser-AS"/>
</dbReference>
<dbReference type="KEGG" id="halg:HUG10_13230"/>
<dbReference type="PROSITE" id="PS50194">
    <property type="entry name" value="FILAMIN_REPEAT"/>
    <property type="match status" value="1"/>
</dbReference>
<dbReference type="PANTHER" id="PTHR43399">
    <property type="entry name" value="SUBTILISIN-RELATED"/>
    <property type="match status" value="1"/>
</dbReference>
<dbReference type="InterPro" id="IPR000209">
    <property type="entry name" value="Peptidase_S8/S53_dom"/>
</dbReference>
<sequence>MSSHDMGDDGTETDVSRRTFVRASGALAGAGLLGGVGVRMAAAADGEAVGRFRNWRAIEAQRVWDRGYRGRRDRAIGLTDSGLDSRHPDLGPWNGVTAFVEGGELKLTRPAENDLTRVDTGDGESFAGTMGPGTFATGEETYHEFTVPAGAEELDATLSWGPVAENDLEFRLDAWTGDAWETETRAATGSQPETLAGVPVEAGREYRFAVEAYLNTTTEYEIAGGYHAVEGTRTTYDSDVVFADVDGGATATTPKTVGWYDAGSQYGSYDRPRDENGHGTHCSSIMGGSGRASVVDDEVVTVEEPGVTLDTITGSALSYEVEADAGTGVFGSAYGVAVELFLEGPDGEELDSSTVDTDGDPGANVVVEAPAVEAGTYTVTVRTAAGELDASAYVEAIAVGTFRDPESTAGDRETGGDGLHTGVAPDHSLICLQGLSGPTEDLGRYAGQFAETFELRAVNMSWGYVGGLPLGAAAGTLDRIPGVVKEITEEGILTLAAAGNAATPLNGNGSPAVADEAVSVVATGPLDGISGYSSGGIGGVDEDDYGTYMKPDVAAPGGTVTDPVNAAMNGVADAPESEQAPIRDYTGKAGTSMATPFTTGATGLVAQAMEEDGPEALSLPAPADATFDDAMRLKGVLLATASETALAAAPHHRAKAPTYDFGGRDPFEGYGRLNAGAAVDAVTRELSGTTGETLGLDLPHDERAVAGYVELGVGKLEASVEFTGYEGDDAAKATAPPHVDLFVYDGGDPAAHGEPNVVDRAAGVAGSASVSASEERGGGSSTYLVVAKLVNVPGAVNGDDVRAAFDLTVDETPGIRARGSRGNGNGESDDDGLLGAGATHTVEVTVEADEDAVVRDVVPDGWSLVDDLLTDPLDVDGVTTVELGEVAAGEKVTFSYEVTAPTDLLELPQEHLFGPVQVDAGDGWTGVSGTAGTVGTEGE</sequence>
<accession>A0A7D5GIW2</accession>
<dbReference type="PANTHER" id="PTHR43399:SF4">
    <property type="entry name" value="CELL WALL-ASSOCIATED PROTEASE"/>
    <property type="match status" value="1"/>
</dbReference>
<comment type="similarity">
    <text evidence="1 5">Belongs to the peptidase S8 family.</text>
</comment>
<dbReference type="PROSITE" id="PS00138">
    <property type="entry name" value="SUBTILASE_SER"/>
    <property type="match status" value="1"/>
</dbReference>
<keyword evidence="3 5" id="KW-0378">Hydrolase</keyword>
<keyword evidence="4 5" id="KW-0720">Serine protease</keyword>
<evidence type="ECO:0000256" key="3">
    <source>
        <dbReference type="ARBA" id="ARBA00022801"/>
    </source>
</evidence>
<dbReference type="Proteomes" id="UP000509750">
    <property type="component" value="Chromosome"/>
</dbReference>
<dbReference type="PROSITE" id="PS51318">
    <property type="entry name" value="TAT"/>
    <property type="match status" value="1"/>
</dbReference>
<evidence type="ECO:0000313" key="8">
    <source>
        <dbReference type="EMBL" id="QLG28451.1"/>
    </source>
</evidence>
<protein>
    <submittedName>
        <fullName evidence="8">S8 family serine peptidase</fullName>
    </submittedName>
</protein>
<reference evidence="8 9" key="1">
    <citation type="submission" date="2020-07" db="EMBL/GenBank/DDBJ databases">
        <title>Gai3-2, isolated from salt lake.</title>
        <authorList>
            <person name="Cui H."/>
            <person name="Shi X."/>
        </authorList>
    </citation>
    <scope>NUCLEOTIDE SEQUENCE [LARGE SCALE GENOMIC DNA]</scope>
    <source>
        <strain evidence="8 9">Gai3-2</strain>
    </source>
</reference>
<dbReference type="EMBL" id="CP058529">
    <property type="protein sequence ID" value="QLG28451.1"/>
    <property type="molecule type" value="Genomic_DNA"/>
</dbReference>
<dbReference type="Gene3D" id="3.40.50.200">
    <property type="entry name" value="Peptidase S8/S53 domain"/>
    <property type="match status" value="2"/>
</dbReference>
<organism evidence="8 9">
    <name type="scientific">Halorarum halophilum</name>
    <dbReference type="NCBI Taxonomy" id="2743090"/>
    <lineage>
        <taxon>Archaea</taxon>
        <taxon>Methanobacteriati</taxon>
        <taxon>Methanobacteriota</taxon>
        <taxon>Stenosarchaea group</taxon>
        <taxon>Halobacteria</taxon>
        <taxon>Halobacteriales</taxon>
        <taxon>Haloferacaceae</taxon>
        <taxon>Halorarum</taxon>
    </lineage>
</organism>
<keyword evidence="9" id="KW-1185">Reference proteome</keyword>
<dbReference type="InterPro" id="IPR017868">
    <property type="entry name" value="Filamin/ABP280_repeat-like"/>
</dbReference>
<keyword evidence="2 5" id="KW-0645">Protease</keyword>
<dbReference type="InterPro" id="IPR006311">
    <property type="entry name" value="TAT_signal"/>
</dbReference>
<dbReference type="InterPro" id="IPR051048">
    <property type="entry name" value="Peptidase_S8/S53_subtilisin"/>
</dbReference>
<dbReference type="GO" id="GO:0004252">
    <property type="term" value="F:serine-type endopeptidase activity"/>
    <property type="evidence" value="ECO:0007669"/>
    <property type="project" value="UniProtKB-UniRule"/>
</dbReference>
<dbReference type="SUPFAM" id="SSF52743">
    <property type="entry name" value="Subtilisin-like"/>
    <property type="match status" value="1"/>
</dbReference>
<feature type="region of interest" description="Disordered" evidence="6">
    <location>
        <begin position="270"/>
        <end position="290"/>
    </location>
</feature>